<dbReference type="RefSeq" id="WP_150801657.1">
    <property type="nucleotide sequence ID" value="NZ_CABVHY010000001.1"/>
</dbReference>
<organism evidence="1 2">
    <name type="scientific">Pseudomonas fluorescens</name>
    <dbReference type="NCBI Taxonomy" id="294"/>
    <lineage>
        <taxon>Bacteria</taxon>
        <taxon>Pseudomonadati</taxon>
        <taxon>Pseudomonadota</taxon>
        <taxon>Gammaproteobacteria</taxon>
        <taxon>Pseudomonadales</taxon>
        <taxon>Pseudomonadaceae</taxon>
        <taxon>Pseudomonas</taxon>
    </lineage>
</organism>
<reference evidence="1 2" key="1">
    <citation type="submission" date="2019-09" db="EMBL/GenBank/DDBJ databases">
        <authorList>
            <person name="Chandra G."/>
            <person name="Truman W A."/>
        </authorList>
    </citation>
    <scope>NUCLEOTIDE SEQUENCE [LARGE SCALE GENOMIC DNA]</scope>
    <source>
        <strain evidence="1">PS723</strain>
    </source>
</reference>
<dbReference type="Proteomes" id="UP000379480">
    <property type="component" value="Unassembled WGS sequence"/>
</dbReference>
<dbReference type="OrthoDB" id="6992011at2"/>
<sequence length="306" mass="33836">MSEMKVVPGIEITPAKMIVNALPDMDYAAYNSGAPYAIGALVTIDRINYQALVANTNRHPVTDAVTPAAWQNLGWVNKYRMFNKNIGNTWKIGTFTSNPGSIDLTIRPGQRINAIGLVGVYASSVRIIMTVPGITDPVYDKTFTMSRKSGGSWYQYYFGQFVTRDNLAEFDLPPFNNADVRVIVSAPGGTAKVGMMVIGWAKTIGTAVYDTSLGRKKYTTSKEDFDGSMTITKRGRRRSIDFKVELSGDQISSTQRTLDFVEDVPSLYVGASELDYTIIVGIFDDFETGLPTYNRGQYTLKVRSLM</sequence>
<proteinExistence type="predicted"/>
<evidence type="ECO:0000313" key="1">
    <source>
        <dbReference type="EMBL" id="VVN64536.1"/>
    </source>
</evidence>
<protein>
    <submittedName>
        <fullName evidence="1">Uncharacterized protein</fullName>
    </submittedName>
</protein>
<gene>
    <name evidence="1" type="ORF">PS723_00006</name>
</gene>
<dbReference type="EMBL" id="CABVHY010000001">
    <property type="protein sequence ID" value="VVN64536.1"/>
    <property type="molecule type" value="Genomic_DNA"/>
</dbReference>
<dbReference type="AlphaFoldDB" id="A0A5E6ZES8"/>
<accession>A0A5E6ZES8</accession>
<name>A0A5E6ZES8_PSEFL</name>
<evidence type="ECO:0000313" key="2">
    <source>
        <dbReference type="Proteomes" id="UP000379480"/>
    </source>
</evidence>